<evidence type="ECO:0000313" key="1">
    <source>
        <dbReference type="EMBL" id="KAJ9072532.1"/>
    </source>
</evidence>
<gene>
    <name evidence="1" type="primary">ssh4_10</name>
    <name evidence="1" type="ORF">DSO57_1026564</name>
</gene>
<dbReference type="Proteomes" id="UP001165960">
    <property type="component" value="Unassembled WGS sequence"/>
</dbReference>
<comment type="caution">
    <text evidence="1">The sequence shown here is derived from an EMBL/GenBank/DDBJ whole genome shotgun (WGS) entry which is preliminary data.</text>
</comment>
<proteinExistence type="predicted"/>
<accession>A0ACC2TD55</accession>
<protein>
    <submittedName>
        <fullName evidence="1">Protein ssh4</fullName>
    </submittedName>
</protein>
<name>A0ACC2TD55_9FUNG</name>
<dbReference type="EMBL" id="QTSX02002996">
    <property type="protein sequence ID" value="KAJ9072532.1"/>
    <property type="molecule type" value="Genomic_DNA"/>
</dbReference>
<sequence length="250" mass="27458">MDEKIVVHLIIYGAVAGGILGLLGIGYIYRKWFRLPQIVDELAEAGLAKADYTFPVTLNVAGRVAAKDELSLHFFHKATIQASHTIPYNTKSYFEVEIIYLPSTTRLYVGLAPRSLNEELIPGCTMNTVAAECQQGIVICEGSPSSIDAPLLPGDTLGILAFHGELLNLRVLRDGKVGWAGTRINIRLPLLPTIHATGPCTLRFNFGQTSFKYAKANVHQLGLANSPYPESPPIYVNYSLPPFEEPRDLH</sequence>
<evidence type="ECO:0000313" key="2">
    <source>
        <dbReference type="Proteomes" id="UP001165960"/>
    </source>
</evidence>
<organism evidence="1 2">
    <name type="scientific">Entomophthora muscae</name>
    <dbReference type="NCBI Taxonomy" id="34485"/>
    <lineage>
        <taxon>Eukaryota</taxon>
        <taxon>Fungi</taxon>
        <taxon>Fungi incertae sedis</taxon>
        <taxon>Zoopagomycota</taxon>
        <taxon>Entomophthoromycotina</taxon>
        <taxon>Entomophthoromycetes</taxon>
        <taxon>Entomophthorales</taxon>
        <taxon>Entomophthoraceae</taxon>
        <taxon>Entomophthora</taxon>
    </lineage>
</organism>
<reference evidence="1" key="1">
    <citation type="submission" date="2022-04" db="EMBL/GenBank/DDBJ databases">
        <title>Genome of the entomopathogenic fungus Entomophthora muscae.</title>
        <authorList>
            <person name="Elya C."/>
            <person name="Lovett B.R."/>
            <person name="Lee E."/>
            <person name="Macias A.M."/>
            <person name="Hajek A.E."/>
            <person name="De Bivort B.L."/>
            <person name="Kasson M.T."/>
            <person name="De Fine Licht H.H."/>
            <person name="Stajich J.E."/>
        </authorList>
    </citation>
    <scope>NUCLEOTIDE SEQUENCE</scope>
    <source>
        <strain evidence="1">Berkeley</strain>
    </source>
</reference>
<keyword evidence="2" id="KW-1185">Reference proteome</keyword>